<keyword evidence="16" id="KW-1185">Reference proteome</keyword>
<dbReference type="InterPro" id="IPR039261">
    <property type="entry name" value="FNR_nucleotide-bd"/>
</dbReference>
<evidence type="ECO:0000256" key="13">
    <source>
        <dbReference type="SAM" id="Phobius"/>
    </source>
</evidence>
<keyword evidence="4 13" id="KW-0812">Transmembrane</keyword>
<dbReference type="InterPro" id="IPR001433">
    <property type="entry name" value="OxRdtase_FAD/NAD-bd"/>
</dbReference>
<comment type="subcellular location">
    <subcellularLocation>
        <location evidence="2">Membrane</location>
        <topology evidence="2">Multi-pass membrane protein</topology>
    </subcellularLocation>
</comment>
<dbReference type="InterPro" id="IPR017938">
    <property type="entry name" value="Riboflavin_synthase-like_b-brl"/>
</dbReference>
<evidence type="ECO:0000256" key="11">
    <source>
        <dbReference type="ARBA" id="ARBA00023014"/>
    </source>
</evidence>
<evidence type="ECO:0000256" key="6">
    <source>
        <dbReference type="ARBA" id="ARBA00022723"/>
    </source>
</evidence>
<reference evidence="15 16" key="1">
    <citation type="journal article" date="2016" name="Int. J. Syst. Evol. Microbiol.">
        <title>Chitinibacter fontanus sp. nov., isolated from a spring.</title>
        <authorList>
            <person name="Sheu S.Y."/>
            <person name="Li Y.S."/>
            <person name="Young C.C."/>
            <person name="Chen W.M."/>
        </authorList>
    </citation>
    <scope>NUCLEOTIDE SEQUENCE [LARGE SCALE GENOMIC DNA]</scope>
    <source>
        <strain evidence="15 16">STM-7</strain>
    </source>
</reference>
<dbReference type="Pfam" id="PF08022">
    <property type="entry name" value="FAD_binding_8"/>
    <property type="match status" value="1"/>
</dbReference>
<keyword evidence="10" id="KW-0408">Iron</keyword>
<evidence type="ECO:0000259" key="14">
    <source>
        <dbReference type="PROSITE" id="PS51384"/>
    </source>
</evidence>
<keyword evidence="8 13" id="KW-1133">Transmembrane helix</keyword>
<dbReference type="PANTHER" id="PTHR47354">
    <property type="entry name" value="NADH OXIDOREDUCTASE HCR"/>
    <property type="match status" value="1"/>
</dbReference>
<evidence type="ECO:0000256" key="10">
    <source>
        <dbReference type="ARBA" id="ARBA00023004"/>
    </source>
</evidence>
<evidence type="ECO:0000256" key="2">
    <source>
        <dbReference type="ARBA" id="ARBA00004141"/>
    </source>
</evidence>
<keyword evidence="6" id="KW-0479">Metal-binding</keyword>
<evidence type="ECO:0000313" key="15">
    <source>
        <dbReference type="EMBL" id="QLI82531.1"/>
    </source>
</evidence>
<feature type="transmembrane region" description="Helical" evidence="13">
    <location>
        <begin position="158"/>
        <end position="178"/>
    </location>
</feature>
<feature type="transmembrane region" description="Helical" evidence="13">
    <location>
        <begin position="129"/>
        <end position="146"/>
    </location>
</feature>
<dbReference type="Pfam" id="PF01794">
    <property type="entry name" value="Ferric_reduct"/>
    <property type="match status" value="1"/>
</dbReference>
<keyword evidence="3" id="KW-0285">Flavoprotein</keyword>
<evidence type="ECO:0000313" key="16">
    <source>
        <dbReference type="Proteomes" id="UP000510822"/>
    </source>
</evidence>
<evidence type="ECO:0000256" key="5">
    <source>
        <dbReference type="ARBA" id="ARBA00022714"/>
    </source>
</evidence>
<proteinExistence type="predicted"/>
<dbReference type="SUPFAM" id="SSF52343">
    <property type="entry name" value="Ferredoxin reductase-like, C-terminal NADP-linked domain"/>
    <property type="match status" value="1"/>
</dbReference>
<dbReference type="RefSeq" id="WP_180306609.1">
    <property type="nucleotide sequence ID" value="NZ_CP058952.1"/>
</dbReference>
<evidence type="ECO:0000256" key="8">
    <source>
        <dbReference type="ARBA" id="ARBA00022989"/>
    </source>
</evidence>
<dbReference type="Proteomes" id="UP000510822">
    <property type="component" value="Chromosome"/>
</dbReference>
<keyword evidence="9" id="KW-0560">Oxidoreductase</keyword>
<sequence>MKKLLLVIVLTLLAWASTVWVSWPAALDIWWLRREALNLSGILSFELMGLIMVLAVRPVWLEQAFGGLDRMYRVHKWAGILAISFGILHYGIKLSGGLLKHFFERPPRVAHAQLWFDFLRSPVKDMGEWSVYLLAIMLVLTLWQRFPYSFWRYLHKALAVVFVVLSLHALVLSPQTYWAQPMGWLIAATAAVGSICALISLFGQIGRQRTHQAIVTAIEHTGKDVLELECKTDGKWKHQAGQFAFLRFNGWEGAHPFTIASAANAQKTLRFSIKALGDYTHRLPYSVKVGDVVSIEGPYGCFTRANDARQVWIAAGIGITPFLAWLDEMKDSPDQAPSVTLHYCVRNEQEAIYSQELAALCANLPSINLHIHQSERDGRASMQSLHLGSNTENWPSVWFCGPQAFASHLFAELRKAGMPKHHFHQEAFQLR</sequence>
<feature type="transmembrane region" description="Helical" evidence="13">
    <location>
        <begin position="184"/>
        <end position="202"/>
    </location>
</feature>
<accession>A0A7D5VAX2</accession>
<dbReference type="Gene3D" id="2.40.30.10">
    <property type="entry name" value="Translation factors"/>
    <property type="match status" value="1"/>
</dbReference>
<dbReference type="CDD" id="cd06198">
    <property type="entry name" value="FNR_like_3"/>
    <property type="match status" value="1"/>
</dbReference>
<evidence type="ECO:0000256" key="7">
    <source>
        <dbReference type="ARBA" id="ARBA00022827"/>
    </source>
</evidence>
<evidence type="ECO:0000256" key="4">
    <source>
        <dbReference type="ARBA" id="ARBA00022692"/>
    </source>
</evidence>
<dbReference type="InterPro" id="IPR050415">
    <property type="entry name" value="MRET"/>
</dbReference>
<dbReference type="KEGG" id="cfon:HZU75_13900"/>
<keyword evidence="7" id="KW-0274">FAD</keyword>
<dbReference type="GO" id="GO:0050660">
    <property type="term" value="F:flavin adenine dinucleotide binding"/>
    <property type="evidence" value="ECO:0007669"/>
    <property type="project" value="TreeGrafter"/>
</dbReference>
<dbReference type="SFLD" id="SFLDS00052">
    <property type="entry name" value="Ferric_Reductase_Domain"/>
    <property type="match status" value="1"/>
</dbReference>
<evidence type="ECO:0000256" key="3">
    <source>
        <dbReference type="ARBA" id="ARBA00022630"/>
    </source>
</evidence>
<feature type="transmembrane region" description="Helical" evidence="13">
    <location>
        <begin position="72"/>
        <end position="92"/>
    </location>
</feature>
<dbReference type="InterPro" id="IPR013130">
    <property type="entry name" value="Fe3_Rdtase_TM_dom"/>
</dbReference>
<name>A0A7D5VAX2_9NEIS</name>
<protein>
    <submittedName>
        <fullName evidence="15">Ferric reductase-like transmembrane domain-containing protein</fullName>
    </submittedName>
</protein>
<organism evidence="15 16">
    <name type="scientific">Chitinibacter fontanus</name>
    <dbReference type="NCBI Taxonomy" id="1737446"/>
    <lineage>
        <taxon>Bacteria</taxon>
        <taxon>Pseudomonadati</taxon>
        <taxon>Pseudomonadota</taxon>
        <taxon>Betaproteobacteria</taxon>
        <taxon>Neisseriales</taxon>
        <taxon>Chitinibacteraceae</taxon>
        <taxon>Chitinibacter</taxon>
    </lineage>
</organism>
<dbReference type="InterPro" id="IPR017927">
    <property type="entry name" value="FAD-bd_FR_type"/>
</dbReference>
<evidence type="ECO:0000256" key="12">
    <source>
        <dbReference type="ARBA" id="ARBA00023136"/>
    </source>
</evidence>
<dbReference type="PANTHER" id="PTHR47354:SF8">
    <property type="entry name" value="1,2-PHENYLACETYL-COA EPOXIDASE, SUBUNIT E"/>
    <property type="match status" value="1"/>
</dbReference>
<keyword evidence="12 13" id="KW-0472">Membrane</keyword>
<feature type="transmembrane region" description="Helical" evidence="13">
    <location>
        <begin position="40"/>
        <end position="60"/>
    </location>
</feature>
<dbReference type="SUPFAM" id="SSF63380">
    <property type="entry name" value="Riboflavin synthase domain-like"/>
    <property type="match status" value="1"/>
</dbReference>
<dbReference type="EMBL" id="CP058952">
    <property type="protein sequence ID" value="QLI82531.1"/>
    <property type="molecule type" value="Genomic_DNA"/>
</dbReference>
<keyword evidence="11" id="KW-0411">Iron-sulfur</keyword>
<dbReference type="GO" id="GO:0016020">
    <property type="term" value="C:membrane"/>
    <property type="evidence" value="ECO:0007669"/>
    <property type="project" value="UniProtKB-SubCell"/>
</dbReference>
<dbReference type="InterPro" id="IPR013112">
    <property type="entry name" value="FAD-bd_8"/>
</dbReference>
<evidence type="ECO:0000256" key="1">
    <source>
        <dbReference type="ARBA" id="ARBA00001974"/>
    </source>
</evidence>
<dbReference type="AlphaFoldDB" id="A0A7D5VAX2"/>
<dbReference type="GO" id="GO:0051537">
    <property type="term" value="F:2 iron, 2 sulfur cluster binding"/>
    <property type="evidence" value="ECO:0007669"/>
    <property type="project" value="UniProtKB-KW"/>
</dbReference>
<comment type="cofactor">
    <cofactor evidence="1">
        <name>FAD</name>
        <dbReference type="ChEBI" id="CHEBI:57692"/>
    </cofactor>
</comment>
<dbReference type="Gene3D" id="3.40.50.80">
    <property type="entry name" value="Nucleotide-binding domain of ferredoxin-NADP reductase (FNR) module"/>
    <property type="match status" value="1"/>
</dbReference>
<evidence type="ECO:0000256" key="9">
    <source>
        <dbReference type="ARBA" id="ARBA00023002"/>
    </source>
</evidence>
<keyword evidence="5" id="KW-0001">2Fe-2S</keyword>
<dbReference type="PROSITE" id="PS51384">
    <property type="entry name" value="FAD_FR"/>
    <property type="match status" value="1"/>
</dbReference>
<dbReference type="GO" id="GO:0016491">
    <property type="term" value="F:oxidoreductase activity"/>
    <property type="evidence" value="ECO:0007669"/>
    <property type="project" value="UniProtKB-KW"/>
</dbReference>
<dbReference type="Pfam" id="PF00175">
    <property type="entry name" value="NAD_binding_1"/>
    <property type="match status" value="1"/>
</dbReference>
<dbReference type="GO" id="GO:0046872">
    <property type="term" value="F:metal ion binding"/>
    <property type="evidence" value="ECO:0007669"/>
    <property type="project" value="UniProtKB-KW"/>
</dbReference>
<feature type="domain" description="FAD-binding FR-type" evidence="14">
    <location>
        <begin position="208"/>
        <end position="305"/>
    </location>
</feature>
<gene>
    <name evidence="15" type="ORF">HZU75_13900</name>
</gene>